<reference evidence="1 2" key="1">
    <citation type="submission" date="2015-03" db="EMBL/GenBank/DDBJ databases">
        <title>Genome sequencing of Methylobacterium tarhaniae DSM 25844.</title>
        <authorList>
            <person name="Chaudhry V."/>
            <person name="Patil P.B."/>
        </authorList>
    </citation>
    <scope>NUCLEOTIDE SEQUENCE [LARGE SCALE GENOMIC DNA]</scope>
    <source>
        <strain evidence="1 2">DSM 25844</strain>
    </source>
</reference>
<organism evidence="1 2">
    <name type="scientific">Methylobacterium tarhaniae</name>
    <dbReference type="NCBI Taxonomy" id="1187852"/>
    <lineage>
        <taxon>Bacteria</taxon>
        <taxon>Pseudomonadati</taxon>
        <taxon>Pseudomonadota</taxon>
        <taxon>Alphaproteobacteria</taxon>
        <taxon>Hyphomicrobiales</taxon>
        <taxon>Methylobacteriaceae</taxon>
        <taxon>Methylobacterium</taxon>
    </lineage>
</organism>
<accession>A0A0J6S321</accession>
<keyword evidence="2" id="KW-1185">Reference proteome</keyword>
<dbReference type="AlphaFoldDB" id="A0A0J6S321"/>
<feature type="non-terminal residue" evidence="1">
    <location>
        <position position="1"/>
    </location>
</feature>
<dbReference type="PATRIC" id="fig|1187852.3.peg.4854"/>
<dbReference type="Proteomes" id="UP000036449">
    <property type="component" value="Unassembled WGS sequence"/>
</dbReference>
<comment type="caution">
    <text evidence="1">The sequence shown here is derived from an EMBL/GenBank/DDBJ whole genome shotgun (WGS) entry which is preliminary data.</text>
</comment>
<name>A0A0J6S321_9HYPH</name>
<proteinExistence type="predicted"/>
<gene>
    <name evidence="1" type="ORF">VQ03_30225</name>
</gene>
<dbReference type="EMBL" id="LABZ01000381">
    <property type="protein sequence ID" value="KMO27923.1"/>
    <property type="molecule type" value="Genomic_DNA"/>
</dbReference>
<sequence length="121" mass="12418">GGSLRAGVTENPVLLTRSVASGETRVTMGGAPVTVWPGGGITVMADVTRLPRNAFGSVPTPAIVAPIEFTLPRDLYARLGGHDGDVVAMTDMLREIGPAARIDPWNPGHPWPAADVAGGPA</sequence>
<protein>
    <submittedName>
        <fullName evidence="1">6-hydroxynicotinate reductase</fullName>
    </submittedName>
</protein>
<evidence type="ECO:0000313" key="2">
    <source>
        <dbReference type="Proteomes" id="UP000036449"/>
    </source>
</evidence>
<evidence type="ECO:0000313" key="1">
    <source>
        <dbReference type="EMBL" id="KMO27923.1"/>
    </source>
</evidence>